<sequence length="69" mass="7567">MFISPNSLLIITLPLPSFSLSFPLDLSNSTDCPVAYCWYALILGVLSGASKPVQSDLYLSSYYMSLNQV</sequence>
<feature type="chain" id="PRO_5015152371" evidence="1">
    <location>
        <begin position="22"/>
        <end position="69"/>
    </location>
</feature>
<reference evidence="2" key="1">
    <citation type="submission" date="2018-02" db="EMBL/GenBank/DDBJ databases">
        <title>Rhizophora mucronata_Transcriptome.</title>
        <authorList>
            <person name="Meera S.P."/>
            <person name="Sreeshan A."/>
            <person name="Augustine A."/>
        </authorList>
    </citation>
    <scope>NUCLEOTIDE SEQUENCE</scope>
    <source>
        <tissue evidence="2">Leaf</tissue>
    </source>
</reference>
<evidence type="ECO:0000256" key="1">
    <source>
        <dbReference type="SAM" id="SignalP"/>
    </source>
</evidence>
<accession>A0A2P2N5X0</accession>
<proteinExistence type="predicted"/>
<name>A0A2P2N5X0_RHIMU</name>
<dbReference type="AlphaFoldDB" id="A0A2P2N5X0"/>
<organism evidence="2">
    <name type="scientific">Rhizophora mucronata</name>
    <name type="common">Asiatic mangrove</name>
    <dbReference type="NCBI Taxonomy" id="61149"/>
    <lineage>
        <taxon>Eukaryota</taxon>
        <taxon>Viridiplantae</taxon>
        <taxon>Streptophyta</taxon>
        <taxon>Embryophyta</taxon>
        <taxon>Tracheophyta</taxon>
        <taxon>Spermatophyta</taxon>
        <taxon>Magnoliopsida</taxon>
        <taxon>eudicotyledons</taxon>
        <taxon>Gunneridae</taxon>
        <taxon>Pentapetalae</taxon>
        <taxon>rosids</taxon>
        <taxon>fabids</taxon>
        <taxon>Malpighiales</taxon>
        <taxon>Rhizophoraceae</taxon>
        <taxon>Rhizophora</taxon>
    </lineage>
</organism>
<dbReference type="EMBL" id="GGEC01057417">
    <property type="protein sequence ID" value="MBX37901.1"/>
    <property type="molecule type" value="Transcribed_RNA"/>
</dbReference>
<feature type="signal peptide" evidence="1">
    <location>
        <begin position="1"/>
        <end position="21"/>
    </location>
</feature>
<keyword evidence="1" id="KW-0732">Signal</keyword>
<protein>
    <submittedName>
        <fullName evidence="2">Uncharacterized protein MANES_18G032600</fullName>
    </submittedName>
</protein>
<evidence type="ECO:0000313" key="2">
    <source>
        <dbReference type="EMBL" id="MBX37901.1"/>
    </source>
</evidence>